<keyword evidence="5" id="KW-1185">Reference proteome</keyword>
<proteinExistence type="predicted"/>
<feature type="chain" id="PRO_5012835882" description="Proline-rich protein 3-like" evidence="3">
    <location>
        <begin position="24"/>
        <end position="275"/>
    </location>
</feature>
<accession>A0A2C9WPK1</accession>
<evidence type="ECO:0000256" key="3">
    <source>
        <dbReference type="SAM" id="SignalP"/>
    </source>
</evidence>
<evidence type="ECO:0008006" key="6">
    <source>
        <dbReference type="Google" id="ProtNLM"/>
    </source>
</evidence>
<protein>
    <recommendedName>
        <fullName evidence="6">Proline-rich protein 3-like</fullName>
    </recommendedName>
</protein>
<dbReference type="OMA" id="YGSKPDN"/>
<evidence type="ECO:0000313" key="5">
    <source>
        <dbReference type="Proteomes" id="UP000091857"/>
    </source>
</evidence>
<feature type="signal peptide" evidence="3">
    <location>
        <begin position="1"/>
        <end position="23"/>
    </location>
</feature>
<evidence type="ECO:0000313" key="4">
    <source>
        <dbReference type="EMBL" id="OAY61861.1"/>
    </source>
</evidence>
<name>A0A2C9WPK1_MANES</name>
<dbReference type="PANTHER" id="PTHR33470">
    <property type="entry name" value="OS01G0164075 PROTEIN"/>
    <property type="match status" value="1"/>
</dbReference>
<keyword evidence="1 3" id="KW-0732">Signal</keyword>
<sequence length="275" mass="30524">MASTRFFFSSSILLFSLLVIASAADYVPEPHNVYPSTPTSQNVKPQNEYIPQPESELIKPNDGYDPKPKYDATKSEYEYTFKVEYVSDVNEHDPKPKPQTSIKPNGNYSPKPKTDTKESEDGYSPEPNSDKSGYGYSLKPENPLQIGVEGLVLCKSGSNYVPIEGAVARITCSALDQNEYETTTFSCLTSATDAKGYFFKTLSLSGLYDNLMLKDCKVKLEKSPLETCNIPTDVNKGLTGALFSSYRILHDKKIKLYSVGPFFYTSEPKPTPAGY</sequence>
<feature type="region of interest" description="Disordered" evidence="2">
    <location>
        <begin position="88"/>
        <end position="138"/>
    </location>
</feature>
<evidence type="ECO:0000256" key="2">
    <source>
        <dbReference type="SAM" id="MobiDB-lite"/>
    </source>
</evidence>
<dbReference type="GO" id="GO:0009723">
    <property type="term" value="P:response to ethylene"/>
    <property type="evidence" value="ECO:0000318"/>
    <property type="project" value="GO_Central"/>
</dbReference>
<organism evidence="4 5">
    <name type="scientific">Manihot esculenta</name>
    <name type="common">Cassava</name>
    <name type="synonym">Jatropha manihot</name>
    <dbReference type="NCBI Taxonomy" id="3983"/>
    <lineage>
        <taxon>Eukaryota</taxon>
        <taxon>Viridiplantae</taxon>
        <taxon>Streptophyta</taxon>
        <taxon>Embryophyta</taxon>
        <taxon>Tracheophyta</taxon>
        <taxon>Spermatophyta</taxon>
        <taxon>Magnoliopsida</taxon>
        <taxon>eudicotyledons</taxon>
        <taxon>Gunneridae</taxon>
        <taxon>Pentapetalae</taxon>
        <taxon>rosids</taxon>
        <taxon>fabids</taxon>
        <taxon>Malpighiales</taxon>
        <taxon>Euphorbiaceae</taxon>
        <taxon>Crotonoideae</taxon>
        <taxon>Manihoteae</taxon>
        <taxon>Manihot</taxon>
    </lineage>
</organism>
<dbReference type="Gramene" id="Manes.01G222400.1.v8.1">
    <property type="protein sequence ID" value="Manes.01G222400.1.v8.1.CDS"/>
    <property type="gene ID" value="Manes.01G222400.v8.1"/>
</dbReference>
<reference evidence="5" key="1">
    <citation type="journal article" date="2016" name="Nat. Biotechnol.">
        <title>Sequencing wild and cultivated cassava and related species reveals extensive interspecific hybridization and genetic diversity.</title>
        <authorList>
            <person name="Bredeson J.V."/>
            <person name="Lyons J.B."/>
            <person name="Prochnik S.E."/>
            <person name="Wu G.A."/>
            <person name="Ha C.M."/>
            <person name="Edsinger-Gonzales E."/>
            <person name="Grimwood J."/>
            <person name="Schmutz J."/>
            <person name="Rabbi I.Y."/>
            <person name="Egesi C."/>
            <person name="Nauluvula P."/>
            <person name="Lebot V."/>
            <person name="Ndunguru J."/>
            <person name="Mkamilo G."/>
            <person name="Bart R.S."/>
            <person name="Setter T.L."/>
            <person name="Gleadow R.M."/>
            <person name="Kulakow P."/>
            <person name="Ferguson M.E."/>
            <person name="Rounsley S."/>
            <person name="Rokhsar D.S."/>
        </authorList>
    </citation>
    <scope>NUCLEOTIDE SEQUENCE [LARGE SCALE GENOMIC DNA]</scope>
    <source>
        <strain evidence="5">cv. AM560-2</strain>
    </source>
</reference>
<evidence type="ECO:0000256" key="1">
    <source>
        <dbReference type="ARBA" id="ARBA00022729"/>
    </source>
</evidence>
<gene>
    <name evidence="4" type="ORF">MANES_01G222400v8</name>
</gene>
<dbReference type="PANTHER" id="PTHR33470:SF40">
    <property type="entry name" value="PROTEIN SEED AND ROOT HAIR PROTECTIVE PROTEIN"/>
    <property type="match status" value="1"/>
</dbReference>
<dbReference type="OrthoDB" id="852053at2759"/>
<dbReference type="Pfam" id="PF01190">
    <property type="entry name" value="Pollen_Ole_e_1"/>
    <property type="match status" value="1"/>
</dbReference>
<dbReference type="EMBL" id="CM004387">
    <property type="protein sequence ID" value="OAY61861.1"/>
    <property type="molecule type" value="Genomic_DNA"/>
</dbReference>
<dbReference type="STRING" id="3983.A0A2C9WPK1"/>
<comment type="caution">
    <text evidence="4">The sequence shown here is derived from an EMBL/GenBank/DDBJ whole genome shotgun (WGS) entry which is preliminary data.</text>
</comment>
<dbReference type="Proteomes" id="UP000091857">
    <property type="component" value="Chromosome 1"/>
</dbReference>
<dbReference type="GO" id="GO:0071944">
    <property type="term" value="C:cell periphery"/>
    <property type="evidence" value="ECO:0000318"/>
    <property type="project" value="GO_Central"/>
</dbReference>
<dbReference type="AlphaFoldDB" id="A0A2C9WPK1"/>
<feature type="compositionally biased region" description="Polar residues" evidence="2">
    <location>
        <begin position="98"/>
        <end position="108"/>
    </location>
</feature>